<comment type="caution">
    <text evidence="2">The sequence shown here is derived from an EMBL/GenBank/DDBJ whole genome shotgun (WGS) entry which is preliminary data.</text>
</comment>
<dbReference type="CDD" id="cd00590">
    <property type="entry name" value="RRM_SF"/>
    <property type="match status" value="1"/>
</dbReference>
<feature type="region of interest" description="Disordered" evidence="1">
    <location>
        <begin position="1"/>
        <end position="23"/>
    </location>
</feature>
<evidence type="ECO:0008006" key="4">
    <source>
        <dbReference type="Google" id="ProtNLM"/>
    </source>
</evidence>
<reference evidence="2 3" key="1">
    <citation type="journal article" date="2023" name="Plants (Basel)">
        <title>Bridging the Gap: Combining Genomics and Transcriptomics Approaches to Understand Stylosanthes scabra, an Orphan Legume from the Brazilian Caatinga.</title>
        <authorList>
            <person name="Ferreira-Neto J.R.C."/>
            <person name="da Silva M.D."/>
            <person name="Binneck E."/>
            <person name="de Melo N.F."/>
            <person name="da Silva R.H."/>
            <person name="de Melo A.L.T.M."/>
            <person name="Pandolfi V."/>
            <person name="Bustamante F.O."/>
            <person name="Brasileiro-Vidal A.C."/>
            <person name="Benko-Iseppon A.M."/>
        </authorList>
    </citation>
    <scope>NUCLEOTIDE SEQUENCE [LARGE SCALE GENOMIC DNA]</scope>
    <source>
        <tissue evidence="2">Leaves</tissue>
    </source>
</reference>
<sequence length="198" mass="22869">MRDRASNGDSDVSARQSSRRVCDGADDEAFERLGGFASGDWRANNNKDGEGKQQWRNPRFMSDENHTLFIDNLPTNVSKRDLYKEFGKDGYITNRGAMKAVERLNGTFWGSDKFYVTMSKFRRNESKKIVVMDKLWEKWKDHGEIECRDICQYRCLITFDSSKVRDAEMKDHLLQSLLMKLNRIGNSFGVSREGSGLK</sequence>
<dbReference type="EMBL" id="JASCZI010241688">
    <property type="protein sequence ID" value="MED6204874.1"/>
    <property type="molecule type" value="Genomic_DNA"/>
</dbReference>
<organism evidence="2 3">
    <name type="scientific">Stylosanthes scabra</name>
    <dbReference type="NCBI Taxonomy" id="79078"/>
    <lineage>
        <taxon>Eukaryota</taxon>
        <taxon>Viridiplantae</taxon>
        <taxon>Streptophyta</taxon>
        <taxon>Embryophyta</taxon>
        <taxon>Tracheophyta</taxon>
        <taxon>Spermatophyta</taxon>
        <taxon>Magnoliopsida</taxon>
        <taxon>eudicotyledons</taxon>
        <taxon>Gunneridae</taxon>
        <taxon>Pentapetalae</taxon>
        <taxon>rosids</taxon>
        <taxon>fabids</taxon>
        <taxon>Fabales</taxon>
        <taxon>Fabaceae</taxon>
        <taxon>Papilionoideae</taxon>
        <taxon>50 kb inversion clade</taxon>
        <taxon>dalbergioids sensu lato</taxon>
        <taxon>Dalbergieae</taxon>
        <taxon>Pterocarpus clade</taxon>
        <taxon>Stylosanthes</taxon>
    </lineage>
</organism>
<dbReference type="SUPFAM" id="SSF54928">
    <property type="entry name" value="RNA-binding domain, RBD"/>
    <property type="match status" value="1"/>
</dbReference>
<evidence type="ECO:0000256" key="1">
    <source>
        <dbReference type="SAM" id="MobiDB-lite"/>
    </source>
</evidence>
<proteinExistence type="predicted"/>
<dbReference type="Proteomes" id="UP001341840">
    <property type="component" value="Unassembled WGS sequence"/>
</dbReference>
<gene>
    <name evidence="2" type="ORF">PIB30_012921</name>
</gene>
<evidence type="ECO:0000313" key="2">
    <source>
        <dbReference type="EMBL" id="MED6204874.1"/>
    </source>
</evidence>
<name>A0ABU6Y4F7_9FABA</name>
<evidence type="ECO:0000313" key="3">
    <source>
        <dbReference type="Proteomes" id="UP001341840"/>
    </source>
</evidence>
<dbReference type="InterPro" id="IPR035979">
    <property type="entry name" value="RBD_domain_sf"/>
</dbReference>
<protein>
    <recommendedName>
        <fullName evidence="4">RRM domain-containing protein</fullName>
    </recommendedName>
</protein>
<keyword evidence="3" id="KW-1185">Reference proteome</keyword>
<accession>A0ABU6Y4F7</accession>
<feature type="compositionally biased region" description="Polar residues" evidence="1">
    <location>
        <begin position="7"/>
        <end position="16"/>
    </location>
</feature>